<dbReference type="OrthoDB" id="5855429at2759"/>
<feature type="non-terminal residue" evidence="1">
    <location>
        <position position="134"/>
    </location>
</feature>
<protein>
    <submittedName>
        <fullName evidence="1">Uncharacterized protein</fullName>
    </submittedName>
</protein>
<gene>
    <name evidence="1" type="ORF">ACAOBT_LOCUS8213</name>
</gene>
<name>A0A9P0P3W5_ACAOB</name>
<comment type="caution">
    <text evidence="1">The sequence shown here is derived from an EMBL/GenBank/DDBJ whole genome shotgun (WGS) entry which is preliminary data.</text>
</comment>
<accession>A0A9P0P3W5</accession>
<reference evidence="1" key="1">
    <citation type="submission" date="2022-03" db="EMBL/GenBank/DDBJ databases">
        <authorList>
            <person name="Sayadi A."/>
        </authorList>
    </citation>
    <scope>NUCLEOTIDE SEQUENCE</scope>
</reference>
<evidence type="ECO:0000313" key="1">
    <source>
        <dbReference type="EMBL" id="CAH1969084.1"/>
    </source>
</evidence>
<evidence type="ECO:0000313" key="2">
    <source>
        <dbReference type="Proteomes" id="UP001152888"/>
    </source>
</evidence>
<dbReference type="AlphaFoldDB" id="A0A9P0P3W5"/>
<dbReference type="EMBL" id="CAKOFQ010006759">
    <property type="protein sequence ID" value="CAH1969084.1"/>
    <property type="molecule type" value="Genomic_DNA"/>
</dbReference>
<keyword evidence="2" id="KW-1185">Reference proteome</keyword>
<proteinExistence type="predicted"/>
<organism evidence="1 2">
    <name type="scientific">Acanthoscelides obtectus</name>
    <name type="common">Bean weevil</name>
    <name type="synonym">Bruchus obtectus</name>
    <dbReference type="NCBI Taxonomy" id="200917"/>
    <lineage>
        <taxon>Eukaryota</taxon>
        <taxon>Metazoa</taxon>
        <taxon>Ecdysozoa</taxon>
        <taxon>Arthropoda</taxon>
        <taxon>Hexapoda</taxon>
        <taxon>Insecta</taxon>
        <taxon>Pterygota</taxon>
        <taxon>Neoptera</taxon>
        <taxon>Endopterygota</taxon>
        <taxon>Coleoptera</taxon>
        <taxon>Polyphaga</taxon>
        <taxon>Cucujiformia</taxon>
        <taxon>Chrysomeloidea</taxon>
        <taxon>Chrysomelidae</taxon>
        <taxon>Bruchinae</taxon>
        <taxon>Bruchini</taxon>
        <taxon>Acanthoscelides</taxon>
    </lineage>
</organism>
<dbReference type="Proteomes" id="UP001152888">
    <property type="component" value="Unassembled WGS sequence"/>
</dbReference>
<sequence length="134" mass="14900">WCVNGYCVDVGTGENDGNPSAGEHRHPRARIPIVLNPQDGGWGTWQDPSYGGKSCEGEQEEWRTCNVDPCTDALVDLRAQQCKQLPQALHFEEKPDDNFTWLPYESEAGEYYIGISKRTNTQRSSLLAGGIEKG</sequence>